<dbReference type="RefSeq" id="WP_258568393.1">
    <property type="nucleotide sequence ID" value="NZ_CP092900.1"/>
</dbReference>
<proteinExistence type="predicted"/>
<sequence length="286" mass="32068">MKKAMTLYEIREAVTQAGKTLKESNEYPKVIFTAELYTGLAVVLNSGETLDKDERFLTESEVGTLTSKHINAIQQGLLTGITVADYNSHPNITTKYLALDEAAGELKVSPGINESLAHAAVCTIDPNNELQVKHLTELLTTINTDFNNATQSTSFKELSDEMLTQIKKDPVDSKKYRTLQDQVNNLNEGNPLKQMFESQILPAMKAKVYLNYKGYSGKIGFFQTLYMRVKSLFGGKAYARRLAALNILQHPEKSDTILKSDKLYGKDHRKPAKEGSFRDLFPRPRP</sequence>
<dbReference type="Proteomes" id="UP001055955">
    <property type="component" value="Chromosome"/>
</dbReference>
<dbReference type="EMBL" id="CP092900">
    <property type="protein sequence ID" value="UTC24608.1"/>
    <property type="molecule type" value="Genomic_DNA"/>
</dbReference>
<name>A0ABY5DKU9_9GAMM</name>
<feature type="region of interest" description="Disordered" evidence="1">
    <location>
        <begin position="258"/>
        <end position="286"/>
    </location>
</feature>
<keyword evidence="3" id="KW-1185">Reference proteome</keyword>
<evidence type="ECO:0000313" key="2">
    <source>
        <dbReference type="EMBL" id="UTC24608.1"/>
    </source>
</evidence>
<accession>A0ABY5DKU9</accession>
<evidence type="ECO:0000313" key="3">
    <source>
        <dbReference type="Proteomes" id="UP001055955"/>
    </source>
</evidence>
<evidence type="ECO:0000256" key="1">
    <source>
        <dbReference type="SAM" id="MobiDB-lite"/>
    </source>
</evidence>
<protein>
    <submittedName>
        <fullName evidence="2">Uncharacterized protein</fullName>
    </submittedName>
</protein>
<gene>
    <name evidence="2" type="ORF">MMH89_00310</name>
</gene>
<organism evidence="2 3">
    <name type="scientific">Candidatus Comchoanobacter bicostacola</name>
    <dbReference type="NCBI Taxonomy" id="2919598"/>
    <lineage>
        <taxon>Bacteria</taxon>
        <taxon>Pseudomonadati</taxon>
        <taxon>Pseudomonadota</taxon>
        <taxon>Gammaproteobacteria</taxon>
        <taxon>Candidatus Comchoanobacterales</taxon>
        <taxon>Candidatus Comchoanobacteraceae</taxon>
        <taxon>Candidatus Comchoanobacter</taxon>
    </lineage>
</organism>
<reference evidence="2 3" key="1">
    <citation type="journal article" date="2022" name="Nat. Microbiol.">
        <title>The microbiome of a bacterivorous marine choanoflagellate contains a resource-demanding obligate bacterial associate.</title>
        <authorList>
            <person name="Needham D.M."/>
            <person name="Poirier C."/>
            <person name="Bachy C."/>
            <person name="George E.E."/>
            <person name="Wilken S."/>
            <person name="Yung C.C.M."/>
            <person name="Limardo A.J."/>
            <person name="Morando M."/>
            <person name="Sudek L."/>
            <person name="Malmstrom R.R."/>
            <person name="Keeling P.J."/>
            <person name="Santoro A.E."/>
            <person name="Worden A.Z."/>
        </authorList>
    </citation>
    <scope>NUCLEOTIDE SEQUENCE [LARGE SCALE GENOMIC DNA]</scope>
    <source>
        <strain evidence="2 3">Comchoano-1</strain>
    </source>
</reference>